<dbReference type="InterPro" id="IPR036291">
    <property type="entry name" value="NAD(P)-bd_dom_sf"/>
</dbReference>
<reference evidence="4 5" key="1">
    <citation type="submission" date="2017-03" db="EMBL/GenBank/DDBJ databases">
        <title>Genomes of endolithic fungi from Antarctica.</title>
        <authorList>
            <person name="Coleine C."/>
            <person name="Masonjones S."/>
            <person name="Stajich J.E."/>
        </authorList>
    </citation>
    <scope>NUCLEOTIDE SEQUENCE [LARGE SCALE GENOMIC DNA]</scope>
    <source>
        <strain evidence="4 5">CCFEE 6314</strain>
    </source>
</reference>
<evidence type="ECO:0000313" key="5">
    <source>
        <dbReference type="Proteomes" id="UP000288859"/>
    </source>
</evidence>
<dbReference type="PANTHER" id="PTHR24320:SF282">
    <property type="entry name" value="WW DOMAIN-CONTAINING OXIDOREDUCTASE"/>
    <property type="match status" value="1"/>
</dbReference>
<dbReference type="Pfam" id="PF00106">
    <property type="entry name" value="adh_short"/>
    <property type="match status" value="1"/>
</dbReference>
<dbReference type="Gene3D" id="3.40.50.720">
    <property type="entry name" value="NAD(P)-binding Rossmann-like Domain"/>
    <property type="match status" value="1"/>
</dbReference>
<gene>
    <name evidence="4" type="ORF">B0A52_06810</name>
</gene>
<protein>
    <recommendedName>
        <fullName evidence="6">Oxidoreductase</fullName>
    </recommendedName>
</protein>
<dbReference type="EMBL" id="NAJM01000032">
    <property type="protein sequence ID" value="RVX69097.1"/>
    <property type="molecule type" value="Genomic_DNA"/>
</dbReference>
<comment type="similarity">
    <text evidence="1">Belongs to the short-chain dehydrogenases/reductases (SDR) family.</text>
</comment>
<evidence type="ECO:0000256" key="3">
    <source>
        <dbReference type="ARBA" id="ARBA00023002"/>
    </source>
</evidence>
<dbReference type="SUPFAM" id="SSF51735">
    <property type="entry name" value="NAD(P)-binding Rossmann-fold domains"/>
    <property type="match status" value="1"/>
</dbReference>
<dbReference type="PANTHER" id="PTHR24320">
    <property type="entry name" value="RETINOL DEHYDROGENASE"/>
    <property type="match status" value="1"/>
</dbReference>
<evidence type="ECO:0008006" key="6">
    <source>
        <dbReference type="Google" id="ProtNLM"/>
    </source>
</evidence>
<keyword evidence="2" id="KW-0521">NADP</keyword>
<evidence type="ECO:0000256" key="1">
    <source>
        <dbReference type="ARBA" id="ARBA00006484"/>
    </source>
</evidence>
<accession>A0A438N051</accession>
<dbReference type="GO" id="GO:0016491">
    <property type="term" value="F:oxidoreductase activity"/>
    <property type="evidence" value="ECO:0007669"/>
    <property type="project" value="UniProtKB-KW"/>
</dbReference>
<dbReference type="VEuPathDB" id="FungiDB:PV10_05326"/>
<dbReference type="AlphaFoldDB" id="A0A438N051"/>
<name>A0A438N051_EXOME</name>
<comment type="caution">
    <text evidence="4">The sequence shown here is derived from an EMBL/GenBank/DDBJ whole genome shotgun (WGS) entry which is preliminary data.</text>
</comment>
<organism evidence="4 5">
    <name type="scientific">Exophiala mesophila</name>
    <name type="common">Black yeast-like fungus</name>
    <dbReference type="NCBI Taxonomy" id="212818"/>
    <lineage>
        <taxon>Eukaryota</taxon>
        <taxon>Fungi</taxon>
        <taxon>Dikarya</taxon>
        <taxon>Ascomycota</taxon>
        <taxon>Pezizomycotina</taxon>
        <taxon>Eurotiomycetes</taxon>
        <taxon>Chaetothyriomycetidae</taxon>
        <taxon>Chaetothyriales</taxon>
        <taxon>Herpotrichiellaceae</taxon>
        <taxon>Exophiala</taxon>
    </lineage>
</organism>
<sequence length="324" mass="35082">MWPFDITTSFNPSRDIRPLTGKVILVTGGNNGLGKETILQLAQHSPKKIFLAARSESKAHAAIQDIKSHVSDPNLDIQYLPLDLESFPSIKAAADKVTSSTDRLDILVLNAGIMATPPGLTPQGHDTQLGTNHLGHFLLTKLLLPTLIKTASQPSPSSPDQPDVRVISLTSEAHNMSPPIKTITSTSLLTATNPWTRYGASKAANILFASELARRHPNLTSVSVHPGLIKTDLYIPNTNSNFLVRYGTMIFGPLMFQTVQKGALNQIWAAVAARSSQEGDGGVVNGAYYTPVGILRKGNKWSQDADAAKQLWEWSEAELKKSGF</sequence>
<evidence type="ECO:0000313" key="4">
    <source>
        <dbReference type="EMBL" id="RVX69097.1"/>
    </source>
</evidence>
<dbReference type="PRINTS" id="PR00081">
    <property type="entry name" value="GDHRDH"/>
</dbReference>
<keyword evidence="3" id="KW-0560">Oxidoreductase</keyword>
<proteinExistence type="inferred from homology"/>
<evidence type="ECO:0000256" key="2">
    <source>
        <dbReference type="ARBA" id="ARBA00022857"/>
    </source>
</evidence>
<dbReference type="InterPro" id="IPR002347">
    <property type="entry name" value="SDR_fam"/>
</dbReference>
<dbReference type="OrthoDB" id="191139at2759"/>
<dbReference type="Proteomes" id="UP000288859">
    <property type="component" value="Unassembled WGS sequence"/>
</dbReference>